<protein>
    <submittedName>
        <fullName evidence="3">Molecular chaperone</fullName>
    </submittedName>
</protein>
<dbReference type="Gene3D" id="2.60.40.10">
    <property type="entry name" value="Immunoglobulins"/>
    <property type="match status" value="1"/>
</dbReference>
<evidence type="ECO:0000256" key="1">
    <source>
        <dbReference type="SAM" id="SignalP"/>
    </source>
</evidence>
<feature type="signal peptide" evidence="1">
    <location>
        <begin position="1"/>
        <end position="24"/>
    </location>
</feature>
<feature type="chain" id="PRO_5047255927" evidence="1">
    <location>
        <begin position="25"/>
        <end position="238"/>
    </location>
</feature>
<keyword evidence="4" id="KW-1185">Reference proteome</keyword>
<evidence type="ECO:0000313" key="4">
    <source>
        <dbReference type="Proteomes" id="UP001431784"/>
    </source>
</evidence>
<dbReference type="Proteomes" id="UP001431784">
    <property type="component" value="Unassembled WGS sequence"/>
</dbReference>
<evidence type="ECO:0000313" key="3">
    <source>
        <dbReference type="EMBL" id="MDD7973578.1"/>
    </source>
</evidence>
<dbReference type="InterPro" id="IPR050643">
    <property type="entry name" value="Periplasmic_pilus_chap"/>
</dbReference>
<keyword evidence="1" id="KW-0732">Signal</keyword>
<dbReference type="InterPro" id="IPR008962">
    <property type="entry name" value="PapD-like_sf"/>
</dbReference>
<organism evidence="3 4">
    <name type="scientific">Roseinatronobacter alkalisoli</name>
    <dbReference type="NCBI Taxonomy" id="3028235"/>
    <lineage>
        <taxon>Bacteria</taxon>
        <taxon>Pseudomonadati</taxon>
        <taxon>Pseudomonadota</taxon>
        <taxon>Alphaproteobacteria</taxon>
        <taxon>Rhodobacterales</taxon>
        <taxon>Paracoccaceae</taxon>
        <taxon>Roseinatronobacter</taxon>
    </lineage>
</organism>
<sequence>MKRVNAVLCSIMCVALLIPAVARAGGLRVSPVTVEVTAPGAATTLTIRNDGREIKTVQARVFRWTERNGQDRMESTNDVVVSPPMTQLRPGAEQTLRIVRTSSASVRGEEAYRIYIDEVPDRTRLQAGQVAFVTRLRIPAFFADPRARPPQVSFTLVQSGGATFLEARNQGDVRLRLANVRLTRGNSTVVRRDGLLGYALGNSTMRWPIGAASRIGNASANLAAATSLGTLNAPVSSR</sequence>
<evidence type="ECO:0000259" key="2">
    <source>
        <dbReference type="Pfam" id="PF00345"/>
    </source>
</evidence>
<feature type="domain" description="Pili assembly chaperone N-terminal" evidence="2">
    <location>
        <begin position="27"/>
        <end position="142"/>
    </location>
</feature>
<dbReference type="PANTHER" id="PTHR30251">
    <property type="entry name" value="PILUS ASSEMBLY CHAPERONE"/>
    <property type="match status" value="1"/>
</dbReference>
<dbReference type="InterPro" id="IPR013783">
    <property type="entry name" value="Ig-like_fold"/>
</dbReference>
<reference evidence="3" key="1">
    <citation type="submission" date="2023-02" db="EMBL/GenBank/DDBJ databases">
        <title>Description of Roseinatronobacter alkalisoli sp. nov., an alkaliphilic bacerium isolated from soda soil.</title>
        <authorList>
            <person name="Wei W."/>
        </authorList>
    </citation>
    <scope>NUCLEOTIDE SEQUENCE</scope>
    <source>
        <strain evidence="3">HJB301</strain>
    </source>
</reference>
<dbReference type="EMBL" id="JAQZSM010000040">
    <property type="protein sequence ID" value="MDD7973578.1"/>
    <property type="molecule type" value="Genomic_DNA"/>
</dbReference>
<proteinExistence type="predicted"/>
<dbReference type="Pfam" id="PF00345">
    <property type="entry name" value="PapD_N"/>
    <property type="match status" value="1"/>
</dbReference>
<dbReference type="SUPFAM" id="SSF49354">
    <property type="entry name" value="PapD-like"/>
    <property type="match status" value="1"/>
</dbReference>
<dbReference type="PANTHER" id="PTHR30251:SF4">
    <property type="entry name" value="SLR1668 PROTEIN"/>
    <property type="match status" value="1"/>
</dbReference>
<gene>
    <name evidence="3" type="ORF">PUT78_21180</name>
</gene>
<comment type="caution">
    <text evidence="3">The sequence shown here is derived from an EMBL/GenBank/DDBJ whole genome shotgun (WGS) entry which is preliminary data.</text>
</comment>
<name>A0ABT5TI27_9RHOB</name>
<dbReference type="InterPro" id="IPR016147">
    <property type="entry name" value="Pili_assmbl_chaperone_N"/>
</dbReference>
<dbReference type="RefSeq" id="WP_274354244.1">
    <property type="nucleotide sequence ID" value="NZ_JAQZSM010000040.1"/>
</dbReference>
<accession>A0ABT5TI27</accession>